<accession>A0ABD3A799</accession>
<evidence type="ECO:0000313" key="2">
    <source>
        <dbReference type="EMBL" id="KAL3527645.1"/>
    </source>
</evidence>
<reference evidence="2 3" key="1">
    <citation type="submission" date="2024-11" db="EMBL/GenBank/DDBJ databases">
        <title>A near-complete genome assembly of Cinchona calisaya.</title>
        <authorList>
            <person name="Lian D.C."/>
            <person name="Zhao X.W."/>
            <person name="Wei L."/>
        </authorList>
    </citation>
    <scope>NUCLEOTIDE SEQUENCE [LARGE SCALE GENOMIC DNA]</scope>
    <source>
        <tissue evidence="2">Nenye</tissue>
    </source>
</reference>
<protein>
    <submittedName>
        <fullName evidence="2">Uncharacterized protein</fullName>
    </submittedName>
</protein>
<dbReference type="AlphaFoldDB" id="A0ABD3A799"/>
<keyword evidence="1" id="KW-0175">Coiled coil</keyword>
<dbReference type="Proteomes" id="UP001630127">
    <property type="component" value="Unassembled WGS sequence"/>
</dbReference>
<dbReference type="EMBL" id="JBJUIK010000005">
    <property type="protein sequence ID" value="KAL3527645.1"/>
    <property type="molecule type" value="Genomic_DNA"/>
</dbReference>
<comment type="caution">
    <text evidence="2">The sequence shown here is derived from an EMBL/GenBank/DDBJ whole genome shotgun (WGS) entry which is preliminary data.</text>
</comment>
<gene>
    <name evidence="2" type="ORF">ACH5RR_012301</name>
</gene>
<keyword evidence="3" id="KW-1185">Reference proteome</keyword>
<evidence type="ECO:0000313" key="3">
    <source>
        <dbReference type="Proteomes" id="UP001630127"/>
    </source>
</evidence>
<organism evidence="2 3">
    <name type="scientific">Cinchona calisaya</name>
    <dbReference type="NCBI Taxonomy" id="153742"/>
    <lineage>
        <taxon>Eukaryota</taxon>
        <taxon>Viridiplantae</taxon>
        <taxon>Streptophyta</taxon>
        <taxon>Embryophyta</taxon>
        <taxon>Tracheophyta</taxon>
        <taxon>Spermatophyta</taxon>
        <taxon>Magnoliopsida</taxon>
        <taxon>eudicotyledons</taxon>
        <taxon>Gunneridae</taxon>
        <taxon>Pentapetalae</taxon>
        <taxon>asterids</taxon>
        <taxon>lamiids</taxon>
        <taxon>Gentianales</taxon>
        <taxon>Rubiaceae</taxon>
        <taxon>Cinchonoideae</taxon>
        <taxon>Cinchoneae</taxon>
        <taxon>Cinchona</taxon>
    </lineage>
</organism>
<feature type="coiled-coil region" evidence="1">
    <location>
        <begin position="59"/>
        <end position="86"/>
    </location>
</feature>
<name>A0ABD3A799_9GENT</name>
<evidence type="ECO:0000256" key="1">
    <source>
        <dbReference type="SAM" id="Coils"/>
    </source>
</evidence>
<sequence>MNPLDPGTMVNEANNVLKFLANSPINISHFYEILKDFIVKSHKLALLRENRLLAYEPRLEVTRSQLESLNKEYEKLVQDISSVKNSLNVLDGEINKLETSLSLLQTCGAVEAQTLNKHESTLIRTSQKLLALKIEFDDLKSSADHALAEEKVHSEDSEKLKKAMEALKNQLLL</sequence>
<proteinExistence type="predicted"/>